<dbReference type="Proteomes" id="UP000295344">
    <property type="component" value="Unassembled WGS sequence"/>
</dbReference>
<dbReference type="AlphaFoldDB" id="A0A4R7FT90"/>
<accession>A0A4R7FT90</accession>
<dbReference type="Gene3D" id="3.40.50.720">
    <property type="entry name" value="NAD(P)-binding Rossmann-like Domain"/>
    <property type="match status" value="1"/>
</dbReference>
<proteinExistence type="predicted"/>
<dbReference type="SUPFAM" id="SSF51735">
    <property type="entry name" value="NAD(P)-binding Rossmann-fold domains"/>
    <property type="match status" value="1"/>
</dbReference>
<organism evidence="1 2">
    <name type="scientific">Amnibacterium kyonggiense</name>
    <dbReference type="NCBI Taxonomy" id="595671"/>
    <lineage>
        <taxon>Bacteria</taxon>
        <taxon>Bacillati</taxon>
        <taxon>Actinomycetota</taxon>
        <taxon>Actinomycetes</taxon>
        <taxon>Micrococcales</taxon>
        <taxon>Microbacteriaceae</taxon>
        <taxon>Amnibacterium</taxon>
    </lineage>
</organism>
<name>A0A4R7FT90_9MICO</name>
<protein>
    <submittedName>
        <fullName evidence="1">Uncharacterized protein YbjT (DUF2867 family)</fullName>
    </submittedName>
</protein>
<keyword evidence="2" id="KW-1185">Reference proteome</keyword>
<reference evidence="1 2" key="1">
    <citation type="submission" date="2019-03" db="EMBL/GenBank/DDBJ databases">
        <title>Genomic Encyclopedia of Archaeal and Bacterial Type Strains, Phase II (KMG-II): from individual species to whole genera.</title>
        <authorList>
            <person name="Goeker M."/>
        </authorList>
    </citation>
    <scope>NUCLEOTIDE SEQUENCE [LARGE SCALE GENOMIC DNA]</scope>
    <source>
        <strain evidence="1 2">DSM 24782</strain>
    </source>
</reference>
<evidence type="ECO:0000313" key="2">
    <source>
        <dbReference type="Proteomes" id="UP000295344"/>
    </source>
</evidence>
<gene>
    <name evidence="1" type="ORF">CLV52_1654</name>
</gene>
<dbReference type="InterPro" id="IPR036291">
    <property type="entry name" value="NAD(P)-bd_dom_sf"/>
</dbReference>
<comment type="caution">
    <text evidence="1">The sequence shown here is derived from an EMBL/GenBank/DDBJ whole genome shotgun (WGS) entry which is preliminary data.</text>
</comment>
<sequence length="245" mass="26040">MTIAIVGGGRSGAAIARAVQARGAEPRLLSRSTGFDVLHDDAVAALVGSDAVIEATGLFTLNTRKALRFYAGSTTAVGTAAARLGLRHVLLSIVGCDRSDLQGYGIFAAKAEQERVARRISADTVIVRSTQWFEFAQQNAERFRAGPLVLVPAMRIQPIALDAVAAVLADAALGRRTERDIQITGPDRTTLLAMSRALLRSGNGHPVPVPLPGRYGSGFRTGRLLPDPSAEVHGPDFRTWLHARA</sequence>
<dbReference type="EMBL" id="SOAM01000001">
    <property type="protein sequence ID" value="TDS81080.1"/>
    <property type="molecule type" value="Genomic_DNA"/>
</dbReference>
<evidence type="ECO:0000313" key="1">
    <source>
        <dbReference type="EMBL" id="TDS81080.1"/>
    </source>
</evidence>